<proteinExistence type="predicted"/>
<organism evidence="1 2">
    <name type="scientific">Polarella glacialis</name>
    <name type="common">Dinoflagellate</name>
    <dbReference type="NCBI Taxonomy" id="89957"/>
    <lineage>
        <taxon>Eukaryota</taxon>
        <taxon>Sar</taxon>
        <taxon>Alveolata</taxon>
        <taxon>Dinophyceae</taxon>
        <taxon>Suessiales</taxon>
        <taxon>Suessiaceae</taxon>
        <taxon>Polarella</taxon>
    </lineage>
</organism>
<dbReference type="AlphaFoldDB" id="A0A813D3Y5"/>
<comment type="caution">
    <text evidence="1">The sequence shown here is derived from an EMBL/GenBank/DDBJ whole genome shotgun (WGS) entry which is preliminary data.</text>
</comment>
<keyword evidence="2" id="KW-1185">Reference proteome</keyword>
<evidence type="ECO:0000313" key="2">
    <source>
        <dbReference type="Proteomes" id="UP000654075"/>
    </source>
</evidence>
<dbReference type="Proteomes" id="UP000654075">
    <property type="component" value="Unassembled WGS sequence"/>
</dbReference>
<feature type="non-terminal residue" evidence="1">
    <location>
        <position position="1"/>
    </location>
</feature>
<sequence length="105" mass="11339">SLVDRALDRTPQHVVIVVVLDFVSKDRKLGSQCFSQAPYTSKDLKGGNLRTQRSTKTLKAIVASILKLAVTACSDQLRILVGKTITTTTKTIKIIAASRTGNKAV</sequence>
<protein>
    <submittedName>
        <fullName evidence="1">Uncharacterized protein</fullName>
    </submittedName>
</protein>
<evidence type="ECO:0000313" key="1">
    <source>
        <dbReference type="EMBL" id="CAE8581418.1"/>
    </source>
</evidence>
<dbReference type="EMBL" id="CAJNNV010000087">
    <property type="protein sequence ID" value="CAE8581418.1"/>
    <property type="molecule type" value="Genomic_DNA"/>
</dbReference>
<name>A0A813D3Y5_POLGL</name>
<reference evidence="1" key="1">
    <citation type="submission" date="2021-02" db="EMBL/GenBank/DDBJ databases">
        <authorList>
            <person name="Dougan E. K."/>
            <person name="Rhodes N."/>
            <person name="Thang M."/>
            <person name="Chan C."/>
        </authorList>
    </citation>
    <scope>NUCLEOTIDE SEQUENCE</scope>
</reference>
<accession>A0A813D3Y5</accession>
<gene>
    <name evidence="1" type="ORF">PGLA1383_LOCUS443</name>
</gene>